<dbReference type="InterPro" id="IPR036113">
    <property type="entry name" value="Asp/Glu-ADT_sf_sub_c"/>
</dbReference>
<dbReference type="HAMAP" id="MF_00122">
    <property type="entry name" value="GatC"/>
    <property type="match status" value="1"/>
</dbReference>
<comment type="subunit">
    <text evidence="1">Heterotrimer of A, B and C subunits.</text>
</comment>
<comment type="function">
    <text evidence="1">Allows the formation of correctly charged Asn-tRNA(Asn) or Gln-tRNA(Gln) through the transamidation of misacylated Asp-tRNA(Asn) or Glu-tRNA(Gln) in organisms which lack either or both of asparaginyl-tRNA or glutaminyl-tRNA synthetases. The reaction takes place in the presence of glutamine and ATP through an activated phospho-Asp-tRNA(Asn) or phospho-Glu-tRNA(Gln).</text>
</comment>
<keyword evidence="3" id="KW-1185">Reference proteome</keyword>
<keyword evidence="1" id="KW-0067">ATP-binding</keyword>
<keyword evidence="2" id="KW-0808">Transferase</keyword>
<sequence length="151" mass="16681">MIPARIQQVYAISCKSADSSSHRDFGQVVNMVSYAPVKFIANRFLICESFSFLEQAMSVTKDDIAKVAHLARIRIEDSQVPAVTDSINEILALVDQMQQVDTSQIEPLANPHDAVQILRTDEVTAVNQRDKLLANAPNSEAGLFLVPQVIE</sequence>
<dbReference type="NCBIfam" id="TIGR00135">
    <property type="entry name" value="gatC"/>
    <property type="match status" value="1"/>
</dbReference>
<keyword evidence="1" id="KW-0547">Nucleotide-binding</keyword>
<keyword evidence="1" id="KW-0648">Protein biosynthesis</keyword>
<dbReference type="PANTHER" id="PTHR15004">
    <property type="entry name" value="GLUTAMYL-TRNA(GLN) AMIDOTRANSFERASE SUBUNIT C, MITOCHONDRIAL"/>
    <property type="match status" value="1"/>
</dbReference>
<dbReference type="EC" id="6.3.5.-" evidence="1"/>
<dbReference type="AlphaFoldDB" id="A0A5S9MVQ9"/>
<evidence type="ECO:0000313" key="3">
    <source>
        <dbReference type="Proteomes" id="UP000441399"/>
    </source>
</evidence>
<dbReference type="Proteomes" id="UP000441399">
    <property type="component" value="Unassembled WGS sequence"/>
</dbReference>
<dbReference type="GO" id="GO:0016740">
    <property type="term" value="F:transferase activity"/>
    <property type="evidence" value="ECO:0007669"/>
    <property type="project" value="UniProtKB-KW"/>
</dbReference>
<keyword evidence="1 2" id="KW-0436">Ligase</keyword>
<reference evidence="2 3" key="1">
    <citation type="submission" date="2019-11" db="EMBL/GenBank/DDBJ databases">
        <authorList>
            <person name="Holert J."/>
        </authorList>
    </citation>
    <scope>NUCLEOTIDE SEQUENCE [LARGE SCALE GENOMIC DNA]</scope>
    <source>
        <strain evidence="2">SB11_3</strain>
    </source>
</reference>
<comment type="catalytic activity">
    <reaction evidence="1">
        <text>L-glutamyl-tRNA(Gln) + L-glutamine + ATP + H2O = L-glutaminyl-tRNA(Gln) + L-glutamate + ADP + phosphate + H(+)</text>
        <dbReference type="Rhea" id="RHEA:17521"/>
        <dbReference type="Rhea" id="RHEA-COMP:9681"/>
        <dbReference type="Rhea" id="RHEA-COMP:9684"/>
        <dbReference type="ChEBI" id="CHEBI:15377"/>
        <dbReference type="ChEBI" id="CHEBI:15378"/>
        <dbReference type="ChEBI" id="CHEBI:29985"/>
        <dbReference type="ChEBI" id="CHEBI:30616"/>
        <dbReference type="ChEBI" id="CHEBI:43474"/>
        <dbReference type="ChEBI" id="CHEBI:58359"/>
        <dbReference type="ChEBI" id="CHEBI:78520"/>
        <dbReference type="ChEBI" id="CHEBI:78521"/>
        <dbReference type="ChEBI" id="CHEBI:456216"/>
    </reaction>
</comment>
<dbReference type="InterPro" id="IPR003837">
    <property type="entry name" value="GatC"/>
</dbReference>
<gene>
    <name evidence="1 2" type="primary">gatC</name>
    <name evidence="2" type="ORF">OPDIPICF_00278</name>
</gene>
<protein>
    <recommendedName>
        <fullName evidence="1">Aspartyl/glutamyl-tRNA(Asn/Gln) amidotransferase subunit C</fullName>
        <shortName evidence="1">Asp/Glu-ADT subunit C</shortName>
        <ecNumber evidence="1">6.3.5.-</ecNumber>
    </recommendedName>
</protein>
<dbReference type="GO" id="GO:0070681">
    <property type="term" value="P:glutaminyl-tRNAGln biosynthesis via transamidation"/>
    <property type="evidence" value="ECO:0007669"/>
    <property type="project" value="TreeGrafter"/>
</dbReference>
<accession>A0A5S9MVQ9</accession>
<dbReference type="PANTHER" id="PTHR15004:SF0">
    <property type="entry name" value="GLUTAMYL-TRNA(GLN) AMIDOTRANSFERASE SUBUNIT C, MITOCHONDRIAL"/>
    <property type="match status" value="1"/>
</dbReference>
<dbReference type="GO" id="GO:0006412">
    <property type="term" value="P:translation"/>
    <property type="evidence" value="ECO:0007669"/>
    <property type="project" value="UniProtKB-UniRule"/>
</dbReference>
<dbReference type="GO" id="GO:0050567">
    <property type="term" value="F:glutaminyl-tRNA synthase (glutamine-hydrolyzing) activity"/>
    <property type="evidence" value="ECO:0007669"/>
    <property type="project" value="UniProtKB-UniRule"/>
</dbReference>
<comment type="similarity">
    <text evidence="1">Belongs to the GatC family.</text>
</comment>
<dbReference type="GO" id="GO:0006450">
    <property type="term" value="P:regulation of translational fidelity"/>
    <property type="evidence" value="ECO:0007669"/>
    <property type="project" value="InterPro"/>
</dbReference>
<proteinExistence type="inferred from homology"/>
<name>A0A5S9MVQ9_9GAMM</name>
<dbReference type="EMBL" id="CACSIO010000001">
    <property type="protein sequence ID" value="CAA0081158.1"/>
    <property type="molecule type" value="Genomic_DNA"/>
</dbReference>
<evidence type="ECO:0000313" key="2">
    <source>
        <dbReference type="EMBL" id="CAA0081158.1"/>
    </source>
</evidence>
<dbReference type="GO" id="GO:0005524">
    <property type="term" value="F:ATP binding"/>
    <property type="evidence" value="ECO:0007669"/>
    <property type="project" value="UniProtKB-KW"/>
</dbReference>
<evidence type="ECO:0000256" key="1">
    <source>
        <dbReference type="HAMAP-Rule" id="MF_00122"/>
    </source>
</evidence>
<organism evidence="2 3">
    <name type="scientific">BD1-7 clade bacterium</name>
    <dbReference type="NCBI Taxonomy" id="2029982"/>
    <lineage>
        <taxon>Bacteria</taxon>
        <taxon>Pseudomonadati</taxon>
        <taxon>Pseudomonadota</taxon>
        <taxon>Gammaproteobacteria</taxon>
        <taxon>Cellvibrionales</taxon>
        <taxon>Spongiibacteraceae</taxon>
        <taxon>BD1-7 clade</taxon>
    </lineage>
</organism>
<dbReference type="SUPFAM" id="SSF141000">
    <property type="entry name" value="Glu-tRNAGln amidotransferase C subunit"/>
    <property type="match status" value="1"/>
</dbReference>
<dbReference type="Gene3D" id="1.10.20.60">
    <property type="entry name" value="Glu-tRNAGln amidotransferase C subunit, N-terminal domain"/>
    <property type="match status" value="1"/>
</dbReference>
<dbReference type="Pfam" id="PF02686">
    <property type="entry name" value="GatC"/>
    <property type="match status" value="1"/>
</dbReference>
<dbReference type="GO" id="GO:0050566">
    <property type="term" value="F:asparaginyl-tRNA synthase (glutamine-hydrolyzing) activity"/>
    <property type="evidence" value="ECO:0007669"/>
    <property type="project" value="RHEA"/>
</dbReference>
<comment type="catalytic activity">
    <reaction evidence="1">
        <text>L-aspartyl-tRNA(Asn) + L-glutamine + ATP + H2O = L-asparaginyl-tRNA(Asn) + L-glutamate + ADP + phosphate + 2 H(+)</text>
        <dbReference type="Rhea" id="RHEA:14513"/>
        <dbReference type="Rhea" id="RHEA-COMP:9674"/>
        <dbReference type="Rhea" id="RHEA-COMP:9677"/>
        <dbReference type="ChEBI" id="CHEBI:15377"/>
        <dbReference type="ChEBI" id="CHEBI:15378"/>
        <dbReference type="ChEBI" id="CHEBI:29985"/>
        <dbReference type="ChEBI" id="CHEBI:30616"/>
        <dbReference type="ChEBI" id="CHEBI:43474"/>
        <dbReference type="ChEBI" id="CHEBI:58359"/>
        <dbReference type="ChEBI" id="CHEBI:78515"/>
        <dbReference type="ChEBI" id="CHEBI:78516"/>
        <dbReference type="ChEBI" id="CHEBI:456216"/>
    </reaction>
</comment>